<comment type="caution">
    <text evidence="6">The sequence shown here is derived from an EMBL/GenBank/DDBJ whole genome shotgun (WGS) entry which is preliminary data.</text>
</comment>
<dbReference type="InterPro" id="IPR011650">
    <property type="entry name" value="Peptidase_M20_dimer"/>
</dbReference>
<comment type="similarity">
    <text evidence="1">Belongs to the peptidase M20 family.</text>
</comment>
<dbReference type="GO" id="GO:0016787">
    <property type="term" value="F:hydrolase activity"/>
    <property type="evidence" value="ECO:0007669"/>
    <property type="project" value="UniProtKB-KW"/>
</dbReference>
<evidence type="ECO:0000313" key="7">
    <source>
        <dbReference type="Proteomes" id="UP001161757"/>
    </source>
</evidence>
<comment type="cofactor">
    <cofactor evidence="4">
        <name>Mn(2+)</name>
        <dbReference type="ChEBI" id="CHEBI:29035"/>
    </cofactor>
    <text evidence="4">The Mn(2+) ion enhances activity.</text>
</comment>
<dbReference type="InterPro" id="IPR002933">
    <property type="entry name" value="Peptidase_M20"/>
</dbReference>
<dbReference type="PANTHER" id="PTHR11014:SF63">
    <property type="entry name" value="METALLOPEPTIDASE, PUTATIVE (AFU_ORTHOLOGUE AFUA_6G09600)-RELATED"/>
    <property type="match status" value="1"/>
</dbReference>
<evidence type="ECO:0000256" key="1">
    <source>
        <dbReference type="ARBA" id="ARBA00006153"/>
    </source>
</evidence>
<comment type="similarity">
    <text evidence="2">Belongs to the peptidase M20A family.</text>
</comment>
<dbReference type="FunFam" id="3.30.70.360:FF:000001">
    <property type="entry name" value="N-acetyldiaminopimelate deacetylase"/>
    <property type="match status" value="1"/>
</dbReference>
<feature type="domain" description="Peptidase M20 dimerisation" evidence="5">
    <location>
        <begin position="239"/>
        <end position="335"/>
    </location>
</feature>
<evidence type="ECO:0000256" key="3">
    <source>
        <dbReference type="ARBA" id="ARBA00022801"/>
    </source>
</evidence>
<evidence type="ECO:0000313" key="6">
    <source>
        <dbReference type="EMBL" id="KAJ8991196.1"/>
    </source>
</evidence>
<reference evidence="6" key="1">
    <citation type="submission" date="2023-01" db="EMBL/GenBank/DDBJ databases">
        <title>Exophiala dermititidis isolated from Cystic Fibrosis Patient.</title>
        <authorList>
            <person name="Kurbessoian T."/>
            <person name="Crocker A."/>
            <person name="Murante D."/>
            <person name="Hogan D.A."/>
            <person name="Stajich J.E."/>
        </authorList>
    </citation>
    <scope>NUCLEOTIDE SEQUENCE</scope>
    <source>
        <strain evidence="6">Ex8</strain>
    </source>
</reference>
<dbReference type="InterPro" id="IPR036264">
    <property type="entry name" value="Bact_exopeptidase_dim_dom"/>
</dbReference>
<dbReference type="SUPFAM" id="SSF55031">
    <property type="entry name" value="Bacterial exopeptidase dimerisation domain"/>
    <property type="match status" value="1"/>
</dbReference>
<organism evidence="6 7">
    <name type="scientific">Exophiala dermatitidis</name>
    <name type="common">Black yeast-like fungus</name>
    <name type="synonym">Wangiella dermatitidis</name>
    <dbReference type="NCBI Taxonomy" id="5970"/>
    <lineage>
        <taxon>Eukaryota</taxon>
        <taxon>Fungi</taxon>
        <taxon>Dikarya</taxon>
        <taxon>Ascomycota</taxon>
        <taxon>Pezizomycotina</taxon>
        <taxon>Eurotiomycetes</taxon>
        <taxon>Chaetothyriomycetidae</taxon>
        <taxon>Chaetothyriales</taxon>
        <taxon>Herpotrichiellaceae</taxon>
        <taxon>Exophiala</taxon>
    </lineage>
</organism>
<keyword evidence="4" id="KW-0464">Manganese</keyword>
<dbReference type="NCBIfam" id="TIGR01891">
    <property type="entry name" value="amidohydrolases"/>
    <property type="match status" value="1"/>
</dbReference>
<accession>A0AAN6EVR7</accession>
<proteinExistence type="inferred from homology"/>
<keyword evidence="3" id="KW-0378">Hydrolase</keyword>
<evidence type="ECO:0000259" key="5">
    <source>
        <dbReference type="Pfam" id="PF07687"/>
    </source>
</evidence>
<evidence type="ECO:0000256" key="2">
    <source>
        <dbReference type="ARBA" id="ARBA00006247"/>
    </source>
</evidence>
<feature type="binding site" evidence="4">
    <location>
        <position position="153"/>
    </location>
    <ligand>
        <name>Mn(2+)</name>
        <dbReference type="ChEBI" id="CHEBI:29035"/>
        <label>2</label>
    </ligand>
</feature>
<gene>
    <name evidence="6" type="ORF">HRR80_004544</name>
</gene>
<feature type="binding site" evidence="4">
    <location>
        <position position="187"/>
    </location>
    <ligand>
        <name>Mn(2+)</name>
        <dbReference type="ChEBI" id="CHEBI:29035"/>
        <label>2</label>
    </ligand>
</feature>
<sequence>MPSVHLIIFLGSRQSFLSHQFRRRLPDNLRNQFSYNMPTQKSLIEDARPDMAGYETLYKYIHKHPELSHQEAETASLIVRQLKALSANFEIRTGIGGHGLVAILRNGPGSTVLLRADFDALPVAEKTNLEYASVRTQIDSSGKETPVMHACGHDVHVVCLLIAAETLLKMRKSWTGTIVFLFQPAEEAGDGARGMVEDGLFDSARHNCPIPDIVLGQHVAPIPAGMVTSKSGAIMSSSDSMKVTIYGRGGHGSMPHRCIDPIVIASHIVVRLQTIVSRVVPPDEVAVITVGAIHAGEAENVICDHAFFTINVRTLSDEVRSTVLEHIRKVIESECDAGFCEKPPSIEHHMSVPVTDNAHATESKLQQTFRDLFGPEFFVAPKSSLASEDFSILASSIGKPYCFWLFGGTDRELWNSLLSKSQLDKVPINHSAQFAPAIHPTLQTGGDAMTAAALTFLDIS</sequence>
<protein>
    <recommendedName>
        <fullName evidence="5">Peptidase M20 dimerisation domain-containing protein</fullName>
    </recommendedName>
</protein>
<dbReference type="SUPFAM" id="SSF53187">
    <property type="entry name" value="Zn-dependent exopeptidases"/>
    <property type="match status" value="1"/>
</dbReference>
<dbReference type="PANTHER" id="PTHR11014">
    <property type="entry name" value="PEPTIDASE M20 FAMILY MEMBER"/>
    <property type="match status" value="1"/>
</dbReference>
<dbReference type="PIRSF" id="PIRSF005962">
    <property type="entry name" value="Pept_M20D_amidohydro"/>
    <property type="match status" value="1"/>
</dbReference>
<name>A0AAN6EVR7_EXODE</name>
<dbReference type="EMBL" id="JAJGCB010000008">
    <property type="protein sequence ID" value="KAJ8991196.1"/>
    <property type="molecule type" value="Genomic_DNA"/>
</dbReference>
<dbReference type="Gene3D" id="3.30.70.360">
    <property type="match status" value="1"/>
</dbReference>
<dbReference type="Pfam" id="PF07687">
    <property type="entry name" value="M20_dimer"/>
    <property type="match status" value="1"/>
</dbReference>
<dbReference type="GO" id="GO:0046872">
    <property type="term" value="F:metal ion binding"/>
    <property type="evidence" value="ECO:0007669"/>
    <property type="project" value="UniProtKB-KW"/>
</dbReference>
<feature type="binding site" evidence="4">
    <location>
        <position position="151"/>
    </location>
    <ligand>
        <name>Mn(2+)</name>
        <dbReference type="ChEBI" id="CHEBI:29035"/>
        <label>2</label>
    </ligand>
</feature>
<dbReference type="Gene3D" id="3.40.630.10">
    <property type="entry name" value="Zn peptidases"/>
    <property type="match status" value="1"/>
</dbReference>
<keyword evidence="4" id="KW-0479">Metal-binding</keyword>
<dbReference type="InterPro" id="IPR017439">
    <property type="entry name" value="Amidohydrolase"/>
</dbReference>
<dbReference type="Proteomes" id="UP001161757">
    <property type="component" value="Unassembled WGS sequence"/>
</dbReference>
<feature type="binding site" evidence="4">
    <location>
        <position position="218"/>
    </location>
    <ligand>
        <name>Mn(2+)</name>
        <dbReference type="ChEBI" id="CHEBI:29035"/>
        <label>2</label>
    </ligand>
</feature>
<evidence type="ECO:0000256" key="4">
    <source>
        <dbReference type="PIRSR" id="PIRSR005962-1"/>
    </source>
</evidence>
<dbReference type="Pfam" id="PF01546">
    <property type="entry name" value="Peptidase_M20"/>
    <property type="match status" value="1"/>
</dbReference>
<dbReference type="AlphaFoldDB" id="A0AAN6EVR7"/>